<comment type="caution">
    <text evidence="1">The sequence shown here is derived from an EMBL/GenBank/DDBJ whole genome shotgun (WGS) entry which is preliminary data.</text>
</comment>
<dbReference type="Proteomes" id="UP000824162">
    <property type="component" value="Unassembled WGS sequence"/>
</dbReference>
<dbReference type="AlphaFoldDB" id="A0A9D1PQI5"/>
<proteinExistence type="predicted"/>
<reference evidence="1" key="2">
    <citation type="submission" date="2021-04" db="EMBL/GenBank/DDBJ databases">
        <authorList>
            <person name="Gilroy R."/>
        </authorList>
    </citation>
    <scope>NUCLEOTIDE SEQUENCE</scope>
    <source>
        <strain evidence="1">5790</strain>
    </source>
</reference>
<gene>
    <name evidence="1" type="ORF">H9900_04620</name>
</gene>
<dbReference type="EMBL" id="DXIJ01000096">
    <property type="protein sequence ID" value="HIV86077.1"/>
    <property type="molecule type" value="Genomic_DNA"/>
</dbReference>
<dbReference type="SUPFAM" id="SSF53850">
    <property type="entry name" value="Periplasmic binding protein-like II"/>
    <property type="match status" value="1"/>
</dbReference>
<evidence type="ECO:0000313" key="1">
    <source>
        <dbReference type="EMBL" id="HIV86077.1"/>
    </source>
</evidence>
<accession>A0A9D1PQI5</accession>
<evidence type="ECO:0000313" key="2">
    <source>
        <dbReference type="Proteomes" id="UP000824162"/>
    </source>
</evidence>
<dbReference type="Gene3D" id="3.40.190.290">
    <property type="match status" value="1"/>
</dbReference>
<organism evidence="1 2">
    <name type="scientific">Candidatus Monoglobus merdigallinarum</name>
    <dbReference type="NCBI Taxonomy" id="2838698"/>
    <lineage>
        <taxon>Bacteria</taxon>
        <taxon>Bacillati</taxon>
        <taxon>Bacillota</taxon>
        <taxon>Clostridia</taxon>
        <taxon>Monoglobales</taxon>
        <taxon>Monoglobaceae</taxon>
        <taxon>Monoglobus</taxon>
    </lineage>
</organism>
<sequence length="84" mass="9108">MLTKEELPACPVATHDLFSNGVHLVENGLGCAVCVSGTIAAHNNDKVRFVPFEPKKTSGCVLIWKKNSVLSVPVTLFIQQLTML</sequence>
<reference evidence="1" key="1">
    <citation type="journal article" date="2021" name="PeerJ">
        <title>Extensive microbial diversity within the chicken gut microbiome revealed by metagenomics and culture.</title>
        <authorList>
            <person name="Gilroy R."/>
            <person name="Ravi A."/>
            <person name="Getino M."/>
            <person name="Pursley I."/>
            <person name="Horton D.L."/>
            <person name="Alikhan N.F."/>
            <person name="Baker D."/>
            <person name="Gharbi K."/>
            <person name="Hall N."/>
            <person name="Watson M."/>
            <person name="Adriaenssens E.M."/>
            <person name="Foster-Nyarko E."/>
            <person name="Jarju S."/>
            <person name="Secka A."/>
            <person name="Antonio M."/>
            <person name="Oren A."/>
            <person name="Chaudhuri R.R."/>
            <person name="La Ragione R."/>
            <person name="Hildebrand F."/>
            <person name="Pallen M.J."/>
        </authorList>
    </citation>
    <scope>NUCLEOTIDE SEQUENCE</scope>
    <source>
        <strain evidence="1">5790</strain>
    </source>
</reference>
<protein>
    <submittedName>
        <fullName evidence="1">Uncharacterized protein</fullName>
    </submittedName>
</protein>
<name>A0A9D1PQI5_9FIRM</name>